<comment type="subcellular location">
    <subcellularLocation>
        <location evidence="1 6">Nucleus</location>
    </subcellularLocation>
</comment>
<accession>A0A9J6BM74</accession>
<comment type="subunit">
    <text evidence="6">Component of the origin recognition complex (ORC).</text>
</comment>
<dbReference type="Proteomes" id="UP001107558">
    <property type="component" value="Chromosome 3"/>
</dbReference>
<evidence type="ECO:0000256" key="7">
    <source>
        <dbReference type="SAM" id="MobiDB-lite"/>
    </source>
</evidence>
<evidence type="ECO:0000259" key="9">
    <source>
        <dbReference type="Pfam" id="PF24882"/>
    </source>
</evidence>
<sequence length="597" mass="68569">MDTPASNRRQSARIRQSVSYAESPDYVKSPRKSLRTRTPNQKFQEIDTLLSKTPTKKKKKAENKEIPDPESSVEVISLNSTINDSYEKENLESMITKPSTLFEDEDDVEGKKLYSFKTPKKEGMMAQLANQTPKTPRHHDANKGTPKTPKNSRISEILKTPTSRPSAVKCTKTPRHVRDEMKKKLSKVTYDDDSDEDFKPNDSDESSSEEEQSDDQSSSDNEIKEEPKKRTQTVHLQTVQTSSTGLRRSKRNKTDYQYILQSDDFFSSHSTKNKTSDHTLDRLKTPRLPHDELLKLLTKMQVSKDHEQSMKEMNEEFKTYFDKWLTLFDEGFSILLHGLGSKRNLLQAFHKEKLEHEHVLVVNGFFPSLTIKDILDPIVNDLLELAVSNSNPHEVVNIIEEEMKRTPSLHVYLIIHNIDGTMLRNDKAQSVLSRLSSIKNIHMIASIDHINSPLLWNHTKLSAYNFQWFDVTSYLAYTDETAYENSLLINNSGNLELSSLRSVFQSLTTNARGIYILLVKHQLENSSNNNYQGMSFKNLYSMCREAFLVSSDIALRGQLTEFLDHKLAKMKRNIDGAENITIPISNNLLQKFMNEQN</sequence>
<comment type="function">
    <text evidence="6">Component of the origin recognition complex (ORC) that binds origins of replication. DNA-binding is ATP-dependent. ORC is required to assemble the pre-replication complex necessary to initiate DNA replication.</text>
</comment>
<protein>
    <recommendedName>
        <fullName evidence="3 6">Origin recognition complex subunit 2</fullName>
    </recommendedName>
</protein>
<dbReference type="Pfam" id="PF04084">
    <property type="entry name" value="RecA-like_ORC2"/>
    <property type="match status" value="1"/>
</dbReference>
<dbReference type="PANTHER" id="PTHR14052:SF0">
    <property type="entry name" value="ORIGIN RECOGNITION COMPLEX SUBUNIT 2"/>
    <property type="match status" value="1"/>
</dbReference>
<dbReference type="Pfam" id="PF24882">
    <property type="entry name" value="WHD_ORC2"/>
    <property type="match status" value="1"/>
</dbReference>
<comment type="similarity">
    <text evidence="2 6">Belongs to the ORC2 family.</text>
</comment>
<feature type="compositionally biased region" description="Polar residues" evidence="7">
    <location>
        <begin position="233"/>
        <end position="246"/>
    </location>
</feature>
<keyword evidence="5 6" id="KW-0539">Nucleus</keyword>
<evidence type="ECO:0000256" key="4">
    <source>
        <dbReference type="ARBA" id="ARBA00022705"/>
    </source>
</evidence>
<comment type="caution">
    <text evidence="10">The sequence shown here is derived from an EMBL/GenBank/DDBJ whole genome shotgun (WGS) entry which is preliminary data.</text>
</comment>
<dbReference type="EMBL" id="JADBJN010000003">
    <property type="protein sequence ID" value="KAG5670486.1"/>
    <property type="molecule type" value="Genomic_DNA"/>
</dbReference>
<dbReference type="GO" id="GO:0006260">
    <property type="term" value="P:DNA replication"/>
    <property type="evidence" value="ECO:0007669"/>
    <property type="project" value="UniProtKB-UniRule"/>
</dbReference>
<name>A0A9J6BM74_POLVA</name>
<dbReference type="InterPro" id="IPR056772">
    <property type="entry name" value="RecA-like_ORC2"/>
</dbReference>
<feature type="region of interest" description="Disordered" evidence="7">
    <location>
        <begin position="1"/>
        <end position="72"/>
    </location>
</feature>
<feature type="compositionally biased region" description="Acidic residues" evidence="7">
    <location>
        <begin position="203"/>
        <end position="214"/>
    </location>
</feature>
<dbReference type="OrthoDB" id="20198at2759"/>
<gene>
    <name evidence="10" type="ORF">PVAND_000748</name>
</gene>
<proteinExistence type="inferred from homology"/>
<evidence type="ECO:0000259" key="8">
    <source>
        <dbReference type="Pfam" id="PF04084"/>
    </source>
</evidence>
<reference evidence="10" key="1">
    <citation type="submission" date="2021-03" db="EMBL/GenBank/DDBJ databases">
        <title>Chromosome level genome of the anhydrobiotic midge Polypedilum vanderplanki.</title>
        <authorList>
            <person name="Yoshida Y."/>
            <person name="Kikawada T."/>
            <person name="Gusev O."/>
        </authorList>
    </citation>
    <scope>NUCLEOTIDE SEQUENCE</scope>
    <source>
        <strain evidence="10">NIAS01</strain>
        <tissue evidence="10">Whole body or cell culture</tissue>
    </source>
</reference>
<evidence type="ECO:0000256" key="6">
    <source>
        <dbReference type="RuleBase" id="RU368084"/>
    </source>
</evidence>
<dbReference type="GO" id="GO:0003688">
    <property type="term" value="F:DNA replication origin binding"/>
    <property type="evidence" value="ECO:0007669"/>
    <property type="project" value="UniProtKB-UniRule"/>
</dbReference>
<feature type="compositionally biased region" description="Polar residues" evidence="7">
    <location>
        <begin position="1"/>
        <end position="20"/>
    </location>
</feature>
<dbReference type="AlphaFoldDB" id="A0A9J6BM74"/>
<evidence type="ECO:0000313" key="11">
    <source>
        <dbReference type="Proteomes" id="UP001107558"/>
    </source>
</evidence>
<evidence type="ECO:0000256" key="5">
    <source>
        <dbReference type="ARBA" id="ARBA00023242"/>
    </source>
</evidence>
<keyword evidence="11" id="KW-1185">Reference proteome</keyword>
<evidence type="ECO:0000256" key="1">
    <source>
        <dbReference type="ARBA" id="ARBA00004123"/>
    </source>
</evidence>
<dbReference type="InterPro" id="IPR056773">
    <property type="entry name" value="WHD_ORC2"/>
</dbReference>
<feature type="domain" description="Origin recognition complex subunit 2 RecA-like" evidence="8">
    <location>
        <begin position="310"/>
        <end position="471"/>
    </location>
</feature>
<dbReference type="PANTHER" id="PTHR14052">
    <property type="entry name" value="ORIGIN RECOGNITION COMPLEX SUBUNIT 2"/>
    <property type="match status" value="1"/>
</dbReference>
<feature type="compositionally biased region" description="Polar residues" evidence="7">
    <location>
        <begin position="148"/>
        <end position="165"/>
    </location>
</feature>
<evidence type="ECO:0000313" key="10">
    <source>
        <dbReference type="EMBL" id="KAG5670486.1"/>
    </source>
</evidence>
<dbReference type="InterPro" id="IPR007220">
    <property type="entry name" value="ORC2"/>
</dbReference>
<keyword evidence="4 6" id="KW-0235">DNA replication</keyword>
<evidence type="ECO:0000256" key="3">
    <source>
        <dbReference type="ARBA" id="ARBA00019080"/>
    </source>
</evidence>
<dbReference type="GO" id="GO:0005664">
    <property type="term" value="C:nuclear origin of replication recognition complex"/>
    <property type="evidence" value="ECO:0007669"/>
    <property type="project" value="UniProtKB-UniRule"/>
</dbReference>
<feature type="domain" description="Origin recognition complex subunit 2 winged-helix" evidence="9">
    <location>
        <begin position="527"/>
        <end position="586"/>
    </location>
</feature>
<feature type="region of interest" description="Disordered" evidence="7">
    <location>
        <begin position="116"/>
        <end position="253"/>
    </location>
</feature>
<organism evidence="10 11">
    <name type="scientific">Polypedilum vanderplanki</name>
    <name type="common">Sleeping chironomid midge</name>
    <dbReference type="NCBI Taxonomy" id="319348"/>
    <lineage>
        <taxon>Eukaryota</taxon>
        <taxon>Metazoa</taxon>
        <taxon>Ecdysozoa</taxon>
        <taxon>Arthropoda</taxon>
        <taxon>Hexapoda</taxon>
        <taxon>Insecta</taxon>
        <taxon>Pterygota</taxon>
        <taxon>Neoptera</taxon>
        <taxon>Endopterygota</taxon>
        <taxon>Diptera</taxon>
        <taxon>Nematocera</taxon>
        <taxon>Chironomoidea</taxon>
        <taxon>Chironomidae</taxon>
        <taxon>Chironominae</taxon>
        <taxon>Polypedilum</taxon>
        <taxon>Polypedilum</taxon>
    </lineage>
</organism>
<evidence type="ECO:0000256" key="2">
    <source>
        <dbReference type="ARBA" id="ARBA00007421"/>
    </source>
</evidence>